<keyword evidence="1" id="KW-1133">Transmembrane helix</keyword>
<dbReference type="EMBL" id="LT670817">
    <property type="protein sequence ID" value="SHH52066.1"/>
    <property type="molecule type" value="Genomic_DNA"/>
</dbReference>
<dbReference type="RefSeq" id="WP_079603775.1">
    <property type="nucleotide sequence ID" value="NZ_LT670817.1"/>
</dbReference>
<feature type="transmembrane region" description="Helical" evidence="1">
    <location>
        <begin position="177"/>
        <end position="199"/>
    </location>
</feature>
<reference evidence="2 3" key="1">
    <citation type="submission" date="2016-11" db="EMBL/GenBank/DDBJ databases">
        <authorList>
            <person name="Jaros S."/>
            <person name="Januszkiewicz K."/>
            <person name="Wedrychowicz H."/>
        </authorList>
    </citation>
    <scope>NUCLEOTIDE SEQUENCE [LARGE SCALE GENOMIC DNA]</scope>
    <source>
        <strain evidence="2 3">GAS138</strain>
    </source>
</reference>
<keyword evidence="1" id="KW-0812">Transmembrane</keyword>
<protein>
    <recommendedName>
        <fullName evidence="4">Lipase (Class 3)</fullName>
    </recommendedName>
</protein>
<evidence type="ECO:0008006" key="4">
    <source>
        <dbReference type="Google" id="ProtNLM"/>
    </source>
</evidence>
<dbReference type="InterPro" id="IPR029058">
    <property type="entry name" value="AB_hydrolase_fold"/>
</dbReference>
<feature type="transmembrane region" description="Helical" evidence="1">
    <location>
        <begin position="119"/>
        <end position="139"/>
    </location>
</feature>
<dbReference type="Proteomes" id="UP000189796">
    <property type="component" value="Chromosome I"/>
</dbReference>
<dbReference type="SUPFAM" id="SSF53474">
    <property type="entry name" value="alpha/beta-Hydrolases"/>
    <property type="match status" value="1"/>
</dbReference>
<proteinExistence type="predicted"/>
<organism evidence="2 3">
    <name type="scientific">Bradyrhizobium erythrophlei</name>
    <dbReference type="NCBI Taxonomy" id="1437360"/>
    <lineage>
        <taxon>Bacteria</taxon>
        <taxon>Pseudomonadati</taxon>
        <taxon>Pseudomonadota</taxon>
        <taxon>Alphaproteobacteria</taxon>
        <taxon>Hyphomicrobiales</taxon>
        <taxon>Nitrobacteraceae</taxon>
        <taxon>Bradyrhizobium</taxon>
    </lineage>
</organism>
<keyword evidence="1" id="KW-0472">Membrane</keyword>
<dbReference type="OrthoDB" id="7257484at2"/>
<evidence type="ECO:0000256" key="1">
    <source>
        <dbReference type="SAM" id="Phobius"/>
    </source>
</evidence>
<evidence type="ECO:0000313" key="3">
    <source>
        <dbReference type="Proteomes" id="UP000189796"/>
    </source>
</evidence>
<feature type="transmembrane region" description="Helical" evidence="1">
    <location>
        <begin position="145"/>
        <end position="170"/>
    </location>
</feature>
<sequence length="437" mass="49085">MSCANAKNERLLIFDENNRQHAKAEGRIIIAKRLVFHVGGYDPITPAGSARRRFVRELARFERTWSVEASIGALQETPTQAKWSVITRGPNWCVESDYRLIRWDDVIEKFSGQSIWRRIPFGIIALIDFIWAGALRGYLRTNWHYAIFFLYPFVMFGFFIAAACVAGAYAFHSSDSIVLAAAACLCVLSALLLGPWRWLRLDTLFDDWIFARDYVRSGNSNIEKRLDSIAREIIVAARNSGADEILLIGHSLGAVLAVDLLDRALKLNHALGATGTPITFLSIGSSILKIGLHGAASRFRAAVEHVGRALGIFWGDCQARIDIMNFYNIDPMAEMSLPSKYGPVIRLVEFGRMLQHDVYRRIRLKFYRLHCQFISGNDKRASYDYFMLVCGPISARYQILAPDGALSVIGEDGSLKADIPGHRASVSSERTPQTYRL</sequence>
<accession>A0A1M5TN33</accession>
<dbReference type="AlphaFoldDB" id="A0A1M5TN33"/>
<evidence type="ECO:0000313" key="2">
    <source>
        <dbReference type="EMBL" id="SHH52066.1"/>
    </source>
</evidence>
<name>A0A1M5TN33_9BRAD</name>
<gene>
    <name evidence="2" type="ORF">SAMN05443248_5087</name>
</gene>